<feature type="domain" description="AAA" evidence="2">
    <location>
        <begin position="1"/>
        <end position="181"/>
    </location>
</feature>
<dbReference type="InterPro" id="IPR027417">
    <property type="entry name" value="P-loop_NTPase"/>
</dbReference>
<comment type="similarity">
    <text evidence="1">To B.subtilis soj.</text>
</comment>
<accession>A0A0H3ZNW3</accession>
<dbReference type="PANTHER" id="PTHR13696:SF52">
    <property type="entry name" value="PARA FAMILY PROTEIN CT_582"/>
    <property type="match status" value="1"/>
</dbReference>
<name>A0A0H3ZNW3_9VIBR</name>
<dbReference type="SUPFAM" id="SSF52540">
    <property type="entry name" value="P-loop containing nucleoside triphosphate hydrolases"/>
    <property type="match status" value="1"/>
</dbReference>
<evidence type="ECO:0000259" key="2">
    <source>
        <dbReference type="Pfam" id="PF13614"/>
    </source>
</evidence>
<protein>
    <submittedName>
        <fullName evidence="3">Chromosome (Plasmid) partitioning protein ParA</fullName>
    </submittedName>
</protein>
<dbReference type="PANTHER" id="PTHR13696">
    <property type="entry name" value="P-LOOP CONTAINING NUCLEOSIDE TRIPHOSPHATE HYDROLASE"/>
    <property type="match status" value="1"/>
</dbReference>
<dbReference type="InterPro" id="IPR025669">
    <property type="entry name" value="AAA_dom"/>
</dbReference>
<dbReference type="Pfam" id="PF13614">
    <property type="entry name" value="AAA_31"/>
    <property type="match status" value="1"/>
</dbReference>
<evidence type="ECO:0000313" key="3">
    <source>
        <dbReference type="EMBL" id="AKN36107.1"/>
    </source>
</evidence>
<dbReference type="AlphaFoldDB" id="A0A0H3ZNW3"/>
<reference evidence="3" key="1">
    <citation type="journal article" date="2015" name="MBio">
        <title>Eco-Evolutionary Dynamics of Episomes among Ecologically Cohesive Bacterial Populations.</title>
        <authorList>
            <person name="Xue H."/>
            <person name="Cordero O.X."/>
            <person name="Camas F.M."/>
            <person name="Trimble W."/>
            <person name="Meyer F."/>
            <person name="Guglielmini J."/>
            <person name="Rocha E.P."/>
            <person name="Polz M.F."/>
        </authorList>
    </citation>
    <scope>NUCLEOTIDE SEQUENCE</scope>
    <source>
        <strain evidence="3">1F_279</strain>
    </source>
</reference>
<dbReference type="PIRSF" id="PIRSF009320">
    <property type="entry name" value="Nuc_binding_HP_1000"/>
    <property type="match status" value="1"/>
</dbReference>
<dbReference type="EMBL" id="KP795468">
    <property type="protein sequence ID" value="AKN36107.1"/>
    <property type="molecule type" value="Genomic_DNA"/>
</dbReference>
<evidence type="ECO:0000256" key="1">
    <source>
        <dbReference type="ARBA" id="ARBA00060876"/>
    </source>
</evidence>
<organism evidence="3">
    <name type="scientific">Vibrio tasmaniensis</name>
    <dbReference type="NCBI Taxonomy" id="212663"/>
    <lineage>
        <taxon>Bacteria</taxon>
        <taxon>Pseudomonadati</taxon>
        <taxon>Pseudomonadota</taxon>
        <taxon>Gammaproteobacteria</taxon>
        <taxon>Vibrionales</taxon>
        <taxon>Vibrionaceae</taxon>
        <taxon>Vibrio</taxon>
    </lineage>
</organism>
<dbReference type="CDD" id="cd02042">
    <property type="entry name" value="ParAB_family"/>
    <property type="match status" value="1"/>
</dbReference>
<proteinExistence type="predicted"/>
<sequence length="258" mass="28060">MKVIAIINQKGGVGKTTTAINLGAQFAKEGKRTLAIDLDPQANLTVVLSGGQFEFESTISDVFESAKKHPIRGAIMPAIATGKTIPNLSLCPTDIRLSRVIEQSLTKVHRERILLKQLESIKDDFDVVLLDCPPNLSLTSVNAMMAADLFLIPVDGGSFSLNGLADLLDALEEVKETEDVNFAVFRNEYAKANKLINNFLDEQLNELGDKVLNTTIRRTEAIGQASVSAEPLLTYKSSSTALNDYKSLAKEVIARVNV</sequence>
<dbReference type="FunFam" id="3.40.50.300:FF:000285">
    <property type="entry name" value="Sporulation initiation inhibitor Soj"/>
    <property type="match status" value="1"/>
</dbReference>
<dbReference type="Gene3D" id="3.40.50.300">
    <property type="entry name" value="P-loop containing nucleotide triphosphate hydrolases"/>
    <property type="match status" value="1"/>
</dbReference>
<dbReference type="InterPro" id="IPR050678">
    <property type="entry name" value="DNA_Partitioning_ATPase"/>
</dbReference>